<sequence>MERTYSKSRSIPFSNPAAAARARSLVQVQDDLTAPVKITEEASDSFMHAPLGFGSGGHSSVGHSSVGRAPLLQLGSCDYGLDEADVTLCHLMSVDHARETELVHFVQELLVLLADFYSRSLFASPHLLHKRRLLSGGNGIHANVDNTIIHSEKNGLSCITWLAIYKLSQLILDYSLIYNILGGLARGTTNPDRSGVGSGFLADNATFECCKFNYIGSCVNGVDDGPDGACPKGCHQNYCKGGVCDAGYCSCFCN</sequence>
<reference evidence="1 2" key="1">
    <citation type="submission" date="2020-04" db="EMBL/GenBank/DDBJ databases">
        <title>Plant Genome Project.</title>
        <authorList>
            <person name="Zhang R.-G."/>
        </authorList>
    </citation>
    <scope>NUCLEOTIDE SEQUENCE [LARGE SCALE GENOMIC DNA]</scope>
    <source>
        <strain evidence="1">YNK0</strain>
        <tissue evidence="1">Leaf</tissue>
    </source>
</reference>
<dbReference type="Proteomes" id="UP000655225">
    <property type="component" value="Unassembled WGS sequence"/>
</dbReference>
<dbReference type="AlphaFoldDB" id="A0A835A2U2"/>
<accession>A0A835A2U2</accession>
<name>A0A835A2U2_TETSI</name>
<proteinExistence type="predicted"/>
<organism evidence="1 2">
    <name type="scientific">Tetracentron sinense</name>
    <name type="common">Spur-leaf</name>
    <dbReference type="NCBI Taxonomy" id="13715"/>
    <lineage>
        <taxon>Eukaryota</taxon>
        <taxon>Viridiplantae</taxon>
        <taxon>Streptophyta</taxon>
        <taxon>Embryophyta</taxon>
        <taxon>Tracheophyta</taxon>
        <taxon>Spermatophyta</taxon>
        <taxon>Magnoliopsida</taxon>
        <taxon>Trochodendrales</taxon>
        <taxon>Trochodendraceae</taxon>
        <taxon>Tetracentron</taxon>
    </lineage>
</organism>
<evidence type="ECO:0000313" key="1">
    <source>
        <dbReference type="EMBL" id="KAF8413017.1"/>
    </source>
</evidence>
<dbReference type="EMBL" id="JABCRI010000001">
    <property type="protein sequence ID" value="KAF8413017.1"/>
    <property type="molecule type" value="Genomic_DNA"/>
</dbReference>
<keyword evidence="2" id="KW-1185">Reference proteome</keyword>
<evidence type="ECO:0000313" key="2">
    <source>
        <dbReference type="Proteomes" id="UP000655225"/>
    </source>
</evidence>
<protein>
    <submittedName>
        <fullName evidence="1">Uncharacterized protein</fullName>
    </submittedName>
</protein>
<dbReference type="OrthoDB" id="1599914at2759"/>
<comment type="caution">
    <text evidence="1">The sequence shown here is derived from an EMBL/GenBank/DDBJ whole genome shotgun (WGS) entry which is preliminary data.</text>
</comment>
<gene>
    <name evidence="1" type="ORF">HHK36_000991</name>
</gene>